<dbReference type="AlphaFoldDB" id="K1S282"/>
<evidence type="ECO:0000313" key="1">
    <source>
        <dbReference type="EMBL" id="EKC49464.1"/>
    </source>
</evidence>
<comment type="caution">
    <text evidence="1">The sequence shown here is derived from an EMBL/GenBank/DDBJ whole genome shotgun (WGS) entry which is preliminary data.</text>
</comment>
<proteinExistence type="predicted"/>
<accession>K1S282</accession>
<sequence>MQNTNQADLEYKQKLLDTGLFKRVSEGQYTCQICPFCGDRKSHMYVMIKLTDDTPVLYNCFKCNSHGRMNKKFLEYFNIENISIPRTSFRKKIAESKASTSTITTVSENDDIEGVCRYIQSKVGHYPTLSELQYFQYIGKPNVYANEYLGMSLQTTVLKSRNWFRLTNGAIAGRWYDDDHQCLWKKYSTEKH</sequence>
<reference evidence="1" key="1">
    <citation type="journal article" date="2013" name="Environ. Microbiol.">
        <title>Microbiota from the distal guts of lean and obese adolescents exhibit partial functional redundancy besides clear differences in community structure.</title>
        <authorList>
            <person name="Ferrer M."/>
            <person name="Ruiz A."/>
            <person name="Lanza F."/>
            <person name="Haange S.B."/>
            <person name="Oberbach A."/>
            <person name="Till H."/>
            <person name="Bargiela R."/>
            <person name="Campoy C."/>
            <person name="Segura M.T."/>
            <person name="Richter M."/>
            <person name="von Bergen M."/>
            <person name="Seifert J."/>
            <person name="Suarez A."/>
        </authorList>
    </citation>
    <scope>NUCLEOTIDE SEQUENCE</scope>
</reference>
<protein>
    <submittedName>
        <fullName evidence="1">Uncharacterized protein</fullName>
    </submittedName>
</protein>
<dbReference type="SUPFAM" id="SSF57783">
    <property type="entry name" value="Zinc beta-ribbon"/>
    <property type="match status" value="1"/>
</dbReference>
<organism evidence="1">
    <name type="scientific">human gut metagenome</name>
    <dbReference type="NCBI Taxonomy" id="408170"/>
    <lineage>
        <taxon>unclassified sequences</taxon>
        <taxon>metagenomes</taxon>
        <taxon>organismal metagenomes</taxon>
    </lineage>
</organism>
<dbReference type="EMBL" id="AJWY01012609">
    <property type="protein sequence ID" value="EKC49464.1"/>
    <property type="molecule type" value="Genomic_DNA"/>
</dbReference>
<name>K1S282_9ZZZZ</name>
<gene>
    <name evidence="1" type="ORF">LEA_18380</name>
</gene>